<reference evidence="2" key="1">
    <citation type="journal article" date="2022" name="bioRxiv">
        <title>Sequencing and chromosome-scale assembly of the giantPleurodeles waltlgenome.</title>
        <authorList>
            <person name="Brown T."/>
            <person name="Elewa A."/>
            <person name="Iarovenko S."/>
            <person name="Subramanian E."/>
            <person name="Araus A.J."/>
            <person name="Petzold A."/>
            <person name="Susuki M."/>
            <person name="Suzuki K.-i.T."/>
            <person name="Hayashi T."/>
            <person name="Toyoda A."/>
            <person name="Oliveira C."/>
            <person name="Osipova E."/>
            <person name="Leigh N.D."/>
            <person name="Simon A."/>
            <person name="Yun M.H."/>
        </authorList>
    </citation>
    <scope>NUCLEOTIDE SEQUENCE</scope>
    <source>
        <strain evidence="2">20211129_DDA</strain>
        <tissue evidence="2">Liver</tissue>
    </source>
</reference>
<comment type="caution">
    <text evidence="2">The sequence shown here is derived from an EMBL/GenBank/DDBJ whole genome shotgun (WGS) entry which is preliminary data.</text>
</comment>
<feature type="region of interest" description="Disordered" evidence="1">
    <location>
        <begin position="1"/>
        <end position="38"/>
    </location>
</feature>
<protein>
    <submittedName>
        <fullName evidence="2">Uncharacterized protein</fullName>
    </submittedName>
</protein>
<keyword evidence="3" id="KW-1185">Reference proteome</keyword>
<feature type="compositionally biased region" description="Basic and acidic residues" evidence="1">
    <location>
        <begin position="1"/>
        <end position="12"/>
    </location>
</feature>
<proteinExistence type="predicted"/>
<evidence type="ECO:0000313" key="3">
    <source>
        <dbReference type="Proteomes" id="UP001066276"/>
    </source>
</evidence>
<evidence type="ECO:0000313" key="2">
    <source>
        <dbReference type="EMBL" id="KAJ1217042.1"/>
    </source>
</evidence>
<sequence length="67" mass="7783">MMRDERDEEASRGRGGQLGMGEKLPSFCHDSGEQQKEKVEIADTSTTRVRSRGQHRVMRNAYIWERT</sequence>
<accession>A0AAV7WSG4</accession>
<organism evidence="2 3">
    <name type="scientific">Pleurodeles waltl</name>
    <name type="common">Iberian ribbed newt</name>
    <dbReference type="NCBI Taxonomy" id="8319"/>
    <lineage>
        <taxon>Eukaryota</taxon>
        <taxon>Metazoa</taxon>
        <taxon>Chordata</taxon>
        <taxon>Craniata</taxon>
        <taxon>Vertebrata</taxon>
        <taxon>Euteleostomi</taxon>
        <taxon>Amphibia</taxon>
        <taxon>Batrachia</taxon>
        <taxon>Caudata</taxon>
        <taxon>Salamandroidea</taxon>
        <taxon>Salamandridae</taxon>
        <taxon>Pleurodelinae</taxon>
        <taxon>Pleurodeles</taxon>
    </lineage>
</organism>
<dbReference type="Proteomes" id="UP001066276">
    <property type="component" value="Chromosome 1_1"/>
</dbReference>
<dbReference type="EMBL" id="JANPWB010000001">
    <property type="protein sequence ID" value="KAJ1217042.1"/>
    <property type="molecule type" value="Genomic_DNA"/>
</dbReference>
<evidence type="ECO:0000256" key="1">
    <source>
        <dbReference type="SAM" id="MobiDB-lite"/>
    </source>
</evidence>
<dbReference type="AlphaFoldDB" id="A0AAV7WSG4"/>
<gene>
    <name evidence="2" type="ORF">NDU88_004638</name>
</gene>
<name>A0AAV7WSG4_PLEWA</name>